<dbReference type="EMBL" id="JMSE01000826">
    <property type="protein sequence ID" value="KDN67288.1"/>
    <property type="molecule type" value="Genomic_DNA"/>
</dbReference>
<organism evidence="2 3">
    <name type="scientific">Colletotrichum sublineola</name>
    <name type="common">Sorghum anthracnose fungus</name>
    <dbReference type="NCBI Taxonomy" id="1173701"/>
    <lineage>
        <taxon>Eukaryota</taxon>
        <taxon>Fungi</taxon>
        <taxon>Dikarya</taxon>
        <taxon>Ascomycota</taxon>
        <taxon>Pezizomycotina</taxon>
        <taxon>Sordariomycetes</taxon>
        <taxon>Hypocreomycetidae</taxon>
        <taxon>Glomerellales</taxon>
        <taxon>Glomerellaceae</taxon>
        <taxon>Colletotrichum</taxon>
        <taxon>Colletotrichum graminicola species complex</taxon>
    </lineage>
</organism>
<name>A0A066XDP1_COLSU</name>
<dbReference type="HOGENOM" id="CLU_023866_2_0_1"/>
<feature type="transmembrane region" description="Helical" evidence="1">
    <location>
        <begin position="136"/>
        <end position="161"/>
    </location>
</feature>
<dbReference type="InterPro" id="IPR029058">
    <property type="entry name" value="AB_hydrolase_fold"/>
</dbReference>
<gene>
    <name evidence="2" type="ORF">CSUB01_01488</name>
</gene>
<dbReference type="eggNOG" id="ENOG502RYMG">
    <property type="taxonomic scope" value="Eukaryota"/>
</dbReference>
<accession>A0A066XDP1</accession>
<dbReference type="AlphaFoldDB" id="A0A066XDP1"/>
<dbReference type="STRING" id="1173701.A0A066XDP1"/>
<dbReference type="PANTHER" id="PTHR42044">
    <property type="entry name" value="DUF676 DOMAIN-CONTAINING PROTEIN-RELATED"/>
    <property type="match status" value="1"/>
</dbReference>
<dbReference type="SUPFAM" id="SSF53474">
    <property type="entry name" value="alpha/beta-Hydrolases"/>
    <property type="match status" value="1"/>
</dbReference>
<keyword evidence="3" id="KW-1185">Reference proteome</keyword>
<dbReference type="OMA" id="IERCFYY"/>
<protein>
    <submittedName>
        <fullName evidence="2">Uncharacterized protein</fullName>
    </submittedName>
</protein>
<evidence type="ECO:0000313" key="2">
    <source>
        <dbReference type="EMBL" id="KDN67288.1"/>
    </source>
</evidence>
<dbReference type="Proteomes" id="UP000027238">
    <property type="component" value="Unassembled WGS sequence"/>
</dbReference>
<keyword evidence="1" id="KW-1133">Transmembrane helix</keyword>
<keyword evidence="1" id="KW-0812">Transmembrane</keyword>
<dbReference type="OrthoDB" id="202545at2759"/>
<comment type="caution">
    <text evidence="2">The sequence shown here is derived from an EMBL/GenBank/DDBJ whole genome shotgun (WGS) entry which is preliminary data.</text>
</comment>
<evidence type="ECO:0000313" key="3">
    <source>
        <dbReference type="Proteomes" id="UP000027238"/>
    </source>
</evidence>
<keyword evidence="1" id="KW-0472">Membrane</keyword>
<dbReference type="PANTHER" id="PTHR42044:SF2">
    <property type="entry name" value="DUF676 DOMAIN-CONTAINING PROTEIN"/>
    <property type="match status" value="1"/>
</dbReference>
<reference evidence="3" key="1">
    <citation type="journal article" date="2014" name="Genome Announc.">
        <title>Draft genome sequence of Colletotrichum sublineola, a destructive pathogen of cultivated sorghum.</title>
        <authorList>
            <person name="Baroncelli R."/>
            <person name="Sanz-Martin J.M."/>
            <person name="Rech G.E."/>
            <person name="Sukno S.A."/>
            <person name="Thon M.R."/>
        </authorList>
    </citation>
    <scope>NUCLEOTIDE SEQUENCE [LARGE SCALE GENOMIC DNA]</scope>
    <source>
        <strain evidence="3">TX430BB</strain>
    </source>
</reference>
<sequence>MEPENKSSVSIIKTEEYTATVTVHATPVKGDDSDGTELQAELPQYHTAPPWKLMWDDLLLFIRKFRLVPLIVLPLWYPRRRGADYPNLDTEWIPSFMASTTIINIVERIQGVFQQFVDPMYPSGEMDELYPSVGNLICLTAHTVLIGTQLAFLMSLPLLAFFPLQIFLPYFIGFILINYMACVPLNAGCKGGVLKSRPFRGTEKEHDDELWLFVNGVSVGTHWLQGNLDRLSRTFHREIVGCHNETAGIVFDIIQCLIERCFYYGTSDTRACYAIIAAALADHKKKRVILILHSQGGLEGSLILDWLLSHSSRENLKKLEIYTFGNAANHLNNPEMEKGVRAVNRIEHFANSGDFVESWGVTYFVDKMMGLPRGDYEFFGRVLKDRSHTPKRQYSFQGTRFLLKDKWGHLLNQHYLDRILPLNHTLTAVEEVDSHDGLKHRKYLDEKRTMGRLLSHEDHLKIRNESRLWQYINGRVPDDDPRTNGIH</sequence>
<evidence type="ECO:0000256" key="1">
    <source>
        <dbReference type="SAM" id="Phobius"/>
    </source>
</evidence>
<proteinExistence type="predicted"/>